<dbReference type="Pfam" id="PF01588">
    <property type="entry name" value="tRNA_bind"/>
    <property type="match status" value="1"/>
</dbReference>
<evidence type="ECO:0000256" key="13">
    <source>
        <dbReference type="ARBA" id="ARBA00023146"/>
    </source>
</evidence>
<evidence type="ECO:0000313" key="19">
    <source>
        <dbReference type="EMBL" id="AKM78408.1"/>
    </source>
</evidence>
<keyword evidence="10" id="KW-0067">ATP-binding</keyword>
<evidence type="ECO:0000256" key="10">
    <source>
        <dbReference type="ARBA" id="ARBA00022840"/>
    </source>
</evidence>
<keyword evidence="7 16" id="KW-0820">tRNA-binding</keyword>
<dbReference type="FunFam" id="2.40.50.140:FF:000042">
    <property type="entry name" value="Methionine--tRNA ligase"/>
    <property type="match status" value="1"/>
</dbReference>
<dbReference type="GO" id="GO:0006431">
    <property type="term" value="P:methionyl-tRNA aminoacylation"/>
    <property type="evidence" value="ECO:0007669"/>
    <property type="project" value="InterPro"/>
</dbReference>
<evidence type="ECO:0000256" key="17">
    <source>
        <dbReference type="SAM" id="Phobius"/>
    </source>
</evidence>
<dbReference type="GO" id="GO:0000049">
    <property type="term" value="F:tRNA binding"/>
    <property type="evidence" value="ECO:0007669"/>
    <property type="project" value="UniProtKB-UniRule"/>
</dbReference>
<dbReference type="STRING" id="1619007.UX70_C0001G0697"/>
<evidence type="ECO:0000256" key="14">
    <source>
        <dbReference type="ARBA" id="ARBA00030904"/>
    </source>
</evidence>
<evidence type="ECO:0000256" key="15">
    <source>
        <dbReference type="ARBA" id="ARBA00047364"/>
    </source>
</evidence>
<comment type="subunit">
    <text evidence="3">Homodimer.</text>
</comment>
<sequence length="204" mass="22806">MSTEIQFFLLSLIIQYPLTFLILLAWSFIIKGAALLRAFERKERGWFIALLLINAVGILEVYYLYTKRKPKSAVHKEAVKEQEPTKEKLTVETATKDGEITYDDFAKVELKVAKIKEAIRVEKSEKLIKLQLELGEESRQIVAGIGKAYRPDELIGKEIIIVANLAPRALMGVESHGMLLAAGGAENPVLLTPEKKIESGAKVK</sequence>
<dbReference type="InterPro" id="IPR043712">
    <property type="entry name" value="DUF5652"/>
</dbReference>
<evidence type="ECO:0000313" key="20">
    <source>
        <dbReference type="Proteomes" id="UP000035656"/>
    </source>
</evidence>
<feature type="domain" description="TRNA-binding" evidence="18">
    <location>
        <begin position="104"/>
        <end position="204"/>
    </location>
</feature>
<evidence type="ECO:0000256" key="12">
    <source>
        <dbReference type="ARBA" id="ARBA00022917"/>
    </source>
</evidence>
<reference evidence="19 20" key="1">
    <citation type="journal article" date="2015" name="Nature">
        <title>rRNA introns, odd ribosomes, and small enigmatic genomes across a large radiation of phyla.</title>
        <authorList>
            <person name="Brown C.T."/>
            <person name="Hug L.A."/>
            <person name="Thomas B.C."/>
            <person name="Sharon I."/>
            <person name="Castelle C.J."/>
            <person name="Singh A."/>
            <person name="Wilkins M.J."/>
            <person name="Williams K.H."/>
            <person name="Banfield J.F."/>
        </authorList>
    </citation>
    <scope>NUCLEOTIDE SEQUENCE [LARGE SCALE GENOMIC DNA]</scope>
</reference>
<keyword evidence="17" id="KW-0812">Transmembrane</keyword>
<dbReference type="PROSITE" id="PS50886">
    <property type="entry name" value="TRBD"/>
    <property type="match status" value="1"/>
</dbReference>
<dbReference type="InterPro" id="IPR004495">
    <property type="entry name" value="Met-tRNA-synth_bsu_C"/>
</dbReference>
<dbReference type="PANTHER" id="PTHR11586:SF37">
    <property type="entry name" value="TRNA-BINDING DOMAIN-CONTAINING PROTEIN"/>
    <property type="match status" value="1"/>
</dbReference>
<evidence type="ECO:0000256" key="3">
    <source>
        <dbReference type="ARBA" id="ARBA00011738"/>
    </source>
</evidence>
<evidence type="ECO:0000256" key="7">
    <source>
        <dbReference type="ARBA" id="ARBA00022555"/>
    </source>
</evidence>
<dbReference type="EMBL" id="CP011209">
    <property type="protein sequence ID" value="AKM78408.1"/>
    <property type="molecule type" value="Genomic_DNA"/>
</dbReference>
<keyword evidence="6" id="KW-0963">Cytoplasm</keyword>
<evidence type="ECO:0000256" key="4">
    <source>
        <dbReference type="ARBA" id="ARBA00012838"/>
    </source>
</evidence>
<keyword evidence="12" id="KW-0648">Protein biosynthesis</keyword>
<dbReference type="GO" id="GO:0004825">
    <property type="term" value="F:methionine-tRNA ligase activity"/>
    <property type="evidence" value="ECO:0007669"/>
    <property type="project" value="UniProtKB-EC"/>
</dbReference>
<dbReference type="InterPro" id="IPR002547">
    <property type="entry name" value="tRNA-bd_dom"/>
</dbReference>
<keyword evidence="17" id="KW-1133">Transmembrane helix</keyword>
<comment type="catalytic activity">
    <reaction evidence="15">
        <text>tRNA(Met) + L-methionine + ATP = L-methionyl-tRNA(Met) + AMP + diphosphate</text>
        <dbReference type="Rhea" id="RHEA:13481"/>
        <dbReference type="Rhea" id="RHEA-COMP:9667"/>
        <dbReference type="Rhea" id="RHEA-COMP:9698"/>
        <dbReference type="ChEBI" id="CHEBI:30616"/>
        <dbReference type="ChEBI" id="CHEBI:33019"/>
        <dbReference type="ChEBI" id="CHEBI:57844"/>
        <dbReference type="ChEBI" id="CHEBI:78442"/>
        <dbReference type="ChEBI" id="CHEBI:78530"/>
        <dbReference type="ChEBI" id="CHEBI:456215"/>
        <dbReference type="EC" id="6.1.1.10"/>
    </reaction>
</comment>
<feature type="transmembrane region" description="Helical" evidence="17">
    <location>
        <begin position="7"/>
        <end position="26"/>
    </location>
</feature>
<dbReference type="SUPFAM" id="SSF50249">
    <property type="entry name" value="Nucleic acid-binding proteins"/>
    <property type="match status" value="1"/>
</dbReference>
<accession>A0A0G4ATC3</accession>
<evidence type="ECO:0000256" key="6">
    <source>
        <dbReference type="ARBA" id="ARBA00022490"/>
    </source>
</evidence>
<dbReference type="KEGG" id="pwo:UX70_C0001G0697"/>
<feature type="transmembrane region" description="Helical" evidence="17">
    <location>
        <begin position="46"/>
        <end position="65"/>
    </location>
</feature>
<evidence type="ECO:0000256" key="16">
    <source>
        <dbReference type="PROSITE-ProRule" id="PRU00209"/>
    </source>
</evidence>
<evidence type="ECO:0000256" key="11">
    <source>
        <dbReference type="ARBA" id="ARBA00022884"/>
    </source>
</evidence>
<evidence type="ECO:0000256" key="5">
    <source>
        <dbReference type="ARBA" id="ARBA00018753"/>
    </source>
</evidence>
<dbReference type="EC" id="6.1.1.10" evidence="4"/>
<evidence type="ECO:0000256" key="1">
    <source>
        <dbReference type="ARBA" id="ARBA00003314"/>
    </source>
</evidence>
<dbReference type="CDD" id="cd02800">
    <property type="entry name" value="tRNA_bind_EcMetRS_like"/>
    <property type="match status" value="1"/>
</dbReference>
<keyword evidence="17" id="KW-0472">Membrane</keyword>
<evidence type="ECO:0000256" key="9">
    <source>
        <dbReference type="ARBA" id="ARBA00022741"/>
    </source>
</evidence>
<dbReference type="PATRIC" id="fig|1619007.4.peg.681"/>
<dbReference type="GO" id="GO:0005524">
    <property type="term" value="F:ATP binding"/>
    <property type="evidence" value="ECO:0007669"/>
    <property type="project" value="UniProtKB-KW"/>
</dbReference>
<dbReference type="NCBIfam" id="TIGR00399">
    <property type="entry name" value="metG_C_term"/>
    <property type="match status" value="1"/>
</dbReference>
<dbReference type="Proteomes" id="UP000035656">
    <property type="component" value="Chromosome"/>
</dbReference>
<dbReference type="InterPro" id="IPR051270">
    <property type="entry name" value="Tyrosine-tRNA_ligase_regulator"/>
</dbReference>
<evidence type="ECO:0000259" key="18">
    <source>
        <dbReference type="PROSITE" id="PS50886"/>
    </source>
</evidence>
<dbReference type="InterPro" id="IPR012340">
    <property type="entry name" value="NA-bd_OB-fold"/>
</dbReference>
<keyword evidence="11 16" id="KW-0694">RNA-binding</keyword>
<dbReference type="Gene3D" id="2.40.50.140">
    <property type="entry name" value="Nucleic acid-binding proteins"/>
    <property type="match status" value="1"/>
</dbReference>
<proteinExistence type="predicted"/>
<dbReference type="AlphaFoldDB" id="A0A0G4ATC3"/>
<keyword evidence="13 19" id="KW-0030">Aminoacyl-tRNA synthetase</keyword>
<gene>
    <name evidence="19" type="ORF">UX70_C0001G0697</name>
</gene>
<dbReference type="GO" id="GO:0005737">
    <property type="term" value="C:cytoplasm"/>
    <property type="evidence" value="ECO:0007669"/>
    <property type="project" value="UniProtKB-SubCell"/>
</dbReference>
<comment type="function">
    <text evidence="1">Is required not only for elongation of protein synthesis but also for the initiation of all mRNA translation through initiator tRNA(fMet) aminoacylation.</text>
</comment>
<evidence type="ECO:0000256" key="2">
    <source>
        <dbReference type="ARBA" id="ARBA00004496"/>
    </source>
</evidence>
<protein>
    <recommendedName>
        <fullName evidence="5">Methionine--tRNA ligase</fullName>
        <ecNumber evidence="4">6.1.1.10</ecNumber>
    </recommendedName>
    <alternativeName>
        <fullName evidence="14">Methionyl-tRNA synthetase</fullName>
    </alternativeName>
</protein>
<dbReference type="PANTHER" id="PTHR11586">
    <property type="entry name" value="TRNA-AMINOACYLATION COFACTOR ARC1 FAMILY MEMBER"/>
    <property type="match status" value="1"/>
</dbReference>
<evidence type="ECO:0000256" key="8">
    <source>
        <dbReference type="ARBA" id="ARBA00022598"/>
    </source>
</evidence>
<organism evidence="19 20">
    <name type="scientific">Candidatus Wolfebacteria bacterium GW2011_GWB1_47_1</name>
    <dbReference type="NCBI Taxonomy" id="1619007"/>
    <lineage>
        <taxon>Bacteria</taxon>
        <taxon>Candidatus Wolfeibacteriota</taxon>
    </lineage>
</organism>
<comment type="subcellular location">
    <subcellularLocation>
        <location evidence="2">Cytoplasm</location>
    </subcellularLocation>
</comment>
<keyword evidence="9" id="KW-0547">Nucleotide-binding</keyword>
<name>A0A0G4ATC3_9BACT</name>
<dbReference type="Pfam" id="PF18893">
    <property type="entry name" value="DUF5652"/>
    <property type="match status" value="1"/>
</dbReference>
<keyword evidence="8 19" id="KW-0436">Ligase</keyword>